<dbReference type="Gene3D" id="2.40.30.170">
    <property type="match status" value="1"/>
</dbReference>
<dbReference type="Proteomes" id="UP000441797">
    <property type="component" value="Unassembled WGS sequence"/>
</dbReference>
<dbReference type="Gene3D" id="2.40.50.100">
    <property type="match status" value="1"/>
</dbReference>
<evidence type="ECO:0000256" key="8">
    <source>
        <dbReference type="SAM" id="Phobius"/>
    </source>
</evidence>
<dbReference type="Gene3D" id="1.10.287.470">
    <property type="entry name" value="Helix hairpin bin"/>
    <property type="match status" value="1"/>
</dbReference>
<evidence type="ECO:0000259" key="10">
    <source>
        <dbReference type="Pfam" id="PF26002"/>
    </source>
</evidence>
<dbReference type="PRINTS" id="PR01490">
    <property type="entry name" value="RTXTOXIND"/>
</dbReference>
<feature type="transmembrane region" description="Helical" evidence="8">
    <location>
        <begin position="25"/>
        <end position="46"/>
    </location>
</feature>
<feature type="domain" description="AprE-like beta-barrel" evidence="10">
    <location>
        <begin position="322"/>
        <end position="422"/>
    </location>
</feature>
<proteinExistence type="inferred from homology"/>
<evidence type="ECO:0000256" key="7">
    <source>
        <dbReference type="SAM" id="MobiDB-lite"/>
    </source>
</evidence>
<dbReference type="PANTHER" id="PTHR30386:SF26">
    <property type="entry name" value="TRANSPORT PROTEIN COMB"/>
    <property type="match status" value="1"/>
</dbReference>
<comment type="similarity">
    <text evidence="2">Belongs to the membrane fusion protein (MFP) (TC 8.A.1) family.</text>
</comment>
<evidence type="ECO:0000313" key="12">
    <source>
        <dbReference type="Proteomes" id="UP000441797"/>
    </source>
</evidence>
<dbReference type="Pfam" id="PF26002">
    <property type="entry name" value="Beta-barrel_AprE"/>
    <property type="match status" value="1"/>
</dbReference>
<dbReference type="InterPro" id="IPR058624">
    <property type="entry name" value="MdtA-like_HH"/>
</dbReference>
<dbReference type="Pfam" id="PF25876">
    <property type="entry name" value="HH_MFP_RND"/>
    <property type="match status" value="1"/>
</dbReference>
<name>A0A6N8FUW8_9CHRO</name>
<feature type="domain" description="Multidrug resistance protein MdtA-like alpha-helical hairpin" evidence="9">
    <location>
        <begin position="163"/>
        <end position="222"/>
    </location>
</feature>
<evidence type="ECO:0000313" key="11">
    <source>
        <dbReference type="EMBL" id="MUL35947.1"/>
    </source>
</evidence>
<evidence type="ECO:0000256" key="3">
    <source>
        <dbReference type="ARBA" id="ARBA00022692"/>
    </source>
</evidence>
<evidence type="ECO:0000256" key="1">
    <source>
        <dbReference type="ARBA" id="ARBA00004167"/>
    </source>
</evidence>
<feature type="compositionally biased region" description="Low complexity" evidence="7">
    <location>
        <begin position="369"/>
        <end position="379"/>
    </location>
</feature>
<reference evidence="11 12" key="1">
    <citation type="journal article" date="2019" name="Front. Microbiol.">
        <title>Genomic Features for Desiccation Tolerance and Sugar Biosynthesis in the Extremophile Gloeocapsopsis sp. UTEX B3054.</title>
        <authorList>
            <person name="Urrejola C."/>
            <person name="Alcorta J."/>
            <person name="Salas L."/>
            <person name="Vasquez M."/>
            <person name="Polz M.F."/>
            <person name="Vicuna R."/>
            <person name="Diez B."/>
        </authorList>
    </citation>
    <scope>NUCLEOTIDE SEQUENCE [LARGE SCALE GENOMIC DNA]</scope>
    <source>
        <strain evidence="11 12">1H9</strain>
    </source>
</reference>
<dbReference type="SUPFAM" id="SSF111369">
    <property type="entry name" value="HlyD-like secretion proteins"/>
    <property type="match status" value="1"/>
</dbReference>
<dbReference type="EMBL" id="NAPY01000007">
    <property type="protein sequence ID" value="MUL35947.1"/>
    <property type="molecule type" value="Genomic_DNA"/>
</dbReference>
<keyword evidence="12" id="KW-1185">Reference proteome</keyword>
<dbReference type="InterPro" id="IPR058982">
    <property type="entry name" value="Beta-barrel_AprE"/>
</dbReference>
<organism evidence="11 12">
    <name type="scientific">Gloeocapsopsis dulcis AAB1 = 1H9</name>
    <dbReference type="NCBI Taxonomy" id="1433147"/>
    <lineage>
        <taxon>Bacteria</taxon>
        <taxon>Bacillati</taxon>
        <taxon>Cyanobacteriota</taxon>
        <taxon>Cyanophyceae</taxon>
        <taxon>Oscillatoriophycideae</taxon>
        <taxon>Chroococcales</taxon>
        <taxon>Chroococcaceae</taxon>
        <taxon>Gloeocapsopsis</taxon>
        <taxon>Gloeocapsopsis dulcis</taxon>
    </lineage>
</organism>
<gene>
    <name evidence="11" type="ORF">BWI75_06170</name>
</gene>
<keyword evidence="5 8" id="KW-0472">Membrane</keyword>
<evidence type="ECO:0000256" key="2">
    <source>
        <dbReference type="ARBA" id="ARBA00009477"/>
    </source>
</evidence>
<dbReference type="PANTHER" id="PTHR30386">
    <property type="entry name" value="MEMBRANE FUSION SUBUNIT OF EMRAB-TOLC MULTIDRUG EFFLUX PUMP"/>
    <property type="match status" value="1"/>
</dbReference>
<dbReference type="InterPro" id="IPR050739">
    <property type="entry name" value="MFP"/>
</dbReference>
<dbReference type="GO" id="GO:0016020">
    <property type="term" value="C:membrane"/>
    <property type="evidence" value="ECO:0007669"/>
    <property type="project" value="UniProtKB-SubCell"/>
</dbReference>
<evidence type="ECO:0000256" key="5">
    <source>
        <dbReference type="ARBA" id="ARBA00023136"/>
    </source>
</evidence>
<evidence type="ECO:0000259" key="9">
    <source>
        <dbReference type="Pfam" id="PF25876"/>
    </source>
</evidence>
<protein>
    <submittedName>
        <fullName evidence="11">Uncharacterized protein</fullName>
    </submittedName>
</protein>
<keyword evidence="3 8" id="KW-0812">Transmembrane</keyword>
<dbReference type="AlphaFoldDB" id="A0A6N8FUW8"/>
<comment type="subcellular location">
    <subcellularLocation>
        <location evidence="1">Membrane</location>
        <topology evidence="1">Single-pass membrane protein</topology>
    </subcellularLocation>
</comment>
<sequence length="442" mass="48618">MTNSSYSDSLPHINSDEFLPSVGRWSSLSGLILVGTIGVAVGLSAVMKYNVAVKANAVVRPAGELRVVHAEMEGTIRQIEVKENQKVRQGEAIAYLDDTKLQIQKSQLQGSIQQNQLQLTQLDTQVRLINSQSLAESHAIDRAVVAARAEVSRNESEYTEKSRSAQADFEEAQVALELATSEFDRYAQLAAQGAISQQQFVEKQSAVRTAEARLARTQALLAPSTASIHIAREEIAQQRARGSATLANLNREREALVQRRAEVQTQLIRDQKELEQVEREIERNIIRSTSNGVVFRLNLLNPSQVVRTGDTIAQIAPIDAPLVIKANIANQHVDKVVLGQSVSLRIEACPYTDYGTLKGRVTEISPDTSSNQSAVSDSSNTTQGTNNHSTYAVTIEPERSQFGSGQRQCQLQSGMEASASIISRQETFLQFVLRRLRILTDL</sequence>
<evidence type="ECO:0000256" key="6">
    <source>
        <dbReference type="SAM" id="Coils"/>
    </source>
</evidence>
<keyword evidence="6" id="KW-0175">Coiled coil</keyword>
<comment type="caution">
    <text evidence="11">The sequence shown here is derived from an EMBL/GenBank/DDBJ whole genome shotgun (WGS) entry which is preliminary data.</text>
</comment>
<accession>A0A6N8FUW8</accession>
<keyword evidence="4 8" id="KW-1133">Transmembrane helix</keyword>
<feature type="region of interest" description="Disordered" evidence="7">
    <location>
        <begin position="363"/>
        <end position="387"/>
    </location>
</feature>
<dbReference type="OrthoDB" id="424142at2"/>
<feature type="coiled-coil region" evidence="6">
    <location>
        <begin position="246"/>
        <end position="287"/>
    </location>
</feature>
<evidence type="ECO:0000256" key="4">
    <source>
        <dbReference type="ARBA" id="ARBA00022989"/>
    </source>
</evidence>
<dbReference type="RefSeq" id="WP_105219594.1">
    <property type="nucleotide sequence ID" value="NZ_CAWNSU010000040.1"/>
</dbReference>